<dbReference type="InterPro" id="IPR042094">
    <property type="entry name" value="T2SS_GspF_sf"/>
</dbReference>
<keyword evidence="4 7" id="KW-0812">Transmembrane</keyword>
<comment type="subcellular location">
    <subcellularLocation>
        <location evidence="1">Cell membrane</location>
        <topology evidence="1">Multi-pass membrane protein</topology>
    </subcellularLocation>
</comment>
<dbReference type="RefSeq" id="WP_037060148.1">
    <property type="nucleotide sequence ID" value="NZ_AMWJ02000002.1"/>
</dbReference>
<evidence type="ECO:0000256" key="3">
    <source>
        <dbReference type="ARBA" id="ARBA00022475"/>
    </source>
</evidence>
<evidence type="ECO:0000256" key="5">
    <source>
        <dbReference type="ARBA" id="ARBA00022989"/>
    </source>
</evidence>
<feature type="domain" description="Type II secretion system protein GspF" evidence="8">
    <location>
        <begin position="255"/>
        <end position="376"/>
    </location>
</feature>
<evidence type="ECO:0000313" key="10">
    <source>
        <dbReference type="Proteomes" id="UP000010448"/>
    </source>
</evidence>
<dbReference type="EMBL" id="AMWJ02000002">
    <property type="protein sequence ID" value="NNJ17005.1"/>
    <property type="molecule type" value="Genomic_DNA"/>
</dbReference>
<evidence type="ECO:0000259" key="8">
    <source>
        <dbReference type="Pfam" id="PF00482"/>
    </source>
</evidence>
<evidence type="ECO:0000256" key="2">
    <source>
        <dbReference type="ARBA" id="ARBA00005745"/>
    </source>
</evidence>
<dbReference type="Gene3D" id="1.20.81.30">
    <property type="entry name" value="Type II secretion system (T2SS), domain F"/>
    <property type="match status" value="2"/>
</dbReference>
<keyword evidence="10" id="KW-1185">Reference proteome</keyword>
<dbReference type="InterPro" id="IPR003004">
    <property type="entry name" value="GspF/PilC"/>
</dbReference>
<dbReference type="Pfam" id="PF00482">
    <property type="entry name" value="T2SSF"/>
    <property type="match status" value="2"/>
</dbReference>
<dbReference type="PANTHER" id="PTHR30012">
    <property type="entry name" value="GENERAL SECRETION PATHWAY PROTEIN"/>
    <property type="match status" value="1"/>
</dbReference>
<dbReference type="PANTHER" id="PTHR30012:SF0">
    <property type="entry name" value="TYPE II SECRETION SYSTEM PROTEIN F-RELATED"/>
    <property type="match status" value="1"/>
</dbReference>
<sequence>MFDIFRDFTSGVKEASHAWVESFYAMQFGKKERIQFYESLMGVLEDGIPIDVALETVEKAFSNDGKELHPVSIICGEITMSVRSGKSLAQSCRSRVPPDEASLIETGEETGNLVQSFRDCVRIIEIRQRIARLVRSVVSLPSLTWSLMWALLYVIALWMVPSMSRRSDPDNWTGIPALLYHMSNFVSSYGVFLLLSLVAATTLSLSTLSIFCGLKVRPDSPIWKIKASNFLQRARLLVEPAPPWSIYKALHGSIFLLNMSVMLRTGINQLDALAILERSASPWMQERLAAIHYGVSSGKNFGEALKLAGHQFPDTMAIHYLGVLATRKGFAESMERFANRWLEQTLLRVEATSNFIIAMSSVFMGVLMILVVIGIFQMAGGAMESATL</sequence>
<dbReference type="AlphaFoldDB" id="A0A7K4EH76"/>
<dbReference type="Proteomes" id="UP000010448">
    <property type="component" value="Unassembled WGS sequence"/>
</dbReference>
<name>A0A7K4EH76_9PSED</name>
<evidence type="ECO:0000313" key="9">
    <source>
        <dbReference type="EMBL" id="NNJ17005.1"/>
    </source>
</evidence>
<gene>
    <name evidence="9" type="ORF">CSV86_018270</name>
</gene>
<dbReference type="OrthoDB" id="7031359at2"/>
<protein>
    <submittedName>
        <fullName evidence="9">Pilus assembly protein</fullName>
    </submittedName>
</protein>
<comment type="caution">
    <text evidence="9">The sequence shown here is derived from an EMBL/GenBank/DDBJ whole genome shotgun (WGS) entry which is preliminary data.</text>
</comment>
<feature type="transmembrane region" description="Helical" evidence="7">
    <location>
        <begin position="355"/>
        <end position="379"/>
    </location>
</feature>
<evidence type="ECO:0000256" key="4">
    <source>
        <dbReference type="ARBA" id="ARBA00022692"/>
    </source>
</evidence>
<keyword evidence="3" id="KW-1003">Cell membrane</keyword>
<comment type="similarity">
    <text evidence="2">Belongs to the GSP F family.</text>
</comment>
<feature type="transmembrane region" description="Helical" evidence="7">
    <location>
        <begin position="189"/>
        <end position="214"/>
    </location>
</feature>
<feature type="transmembrane region" description="Helical" evidence="7">
    <location>
        <begin position="137"/>
        <end position="160"/>
    </location>
</feature>
<proteinExistence type="inferred from homology"/>
<keyword evidence="6 7" id="KW-0472">Membrane</keyword>
<dbReference type="InterPro" id="IPR018076">
    <property type="entry name" value="T2SS_GspF_dom"/>
</dbReference>
<organism evidence="9 10">
    <name type="scientific">Pseudomonas bharatica CSV86</name>
    <dbReference type="NCBI Taxonomy" id="1005395"/>
    <lineage>
        <taxon>Bacteria</taxon>
        <taxon>Pseudomonadati</taxon>
        <taxon>Pseudomonadota</taxon>
        <taxon>Gammaproteobacteria</taxon>
        <taxon>Pseudomonadales</taxon>
        <taxon>Pseudomonadaceae</taxon>
        <taxon>Pseudomonas</taxon>
        <taxon>Pseudomonas bharatica</taxon>
    </lineage>
</organism>
<keyword evidence="5 7" id="KW-1133">Transmembrane helix</keyword>
<accession>A0A7K4EH76</accession>
<evidence type="ECO:0000256" key="7">
    <source>
        <dbReference type="SAM" id="Phobius"/>
    </source>
</evidence>
<feature type="domain" description="Type II secretion system protein GspF" evidence="8">
    <location>
        <begin position="36"/>
        <end position="161"/>
    </location>
</feature>
<evidence type="ECO:0000256" key="6">
    <source>
        <dbReference type="ARBA" id="ARBA00023136"/>
    </source>
</evidence>
<dbReference type="GO" id="GO:0005886">
    <property type="term" value="C:plasma membrane"/>
    <property type="evidence" value="ECO:0007669"/>
    <property type="project" value="UniProtKB-SubCell"/>
</dbReference>
<evidence type="ECO:0000256" key="1">
    <source>
        <dbReference type="ARBA" id="ARBA00004651"/>
    </source>
</evidence>
<reference evidence="9 10" key="1">
    <citation type="journal article" date="2013" name="Genome Announc.">
        <title>Genome Sequence of Naphthalene-Degrading Soil Bacterium Pseudomonas putida CSV86.</title>
        <authorList>
            <person name="Phale P.S."/>
            <person name="Paliwal V."/>
            <person name="Raju S.C."/>
            <person name="Modak A."/>
            <person name="Purohit H.J."/>
        </authorList>
    </citation>
    <scope>NUCLEOTIDE SEQUENCE [LARGE SCALE GENOMIC DNA]</scope>
    <source>
        <strain evidence="9 10">CSV86</strain>
    </source>
</reference>